<evidence type="ECO:0000256" key="6">
    <source>
        <dbReference type="ARBA" id="ARBA00022840"/>
    </source>
</evidence>
<dbReference type="Gene3D" id="3.30.200.20">
    <property type="entry name" value="Phosphorylase Kinase, domain 1"/>
    <property type="match status" value="1"/>
</dbReference>
<feature type="region of interest" description="Disordered" evidence="7">
    <location>
        <begin position="347"/>
        <end position="396"/>
    </location>
</feature>
<keyword evidence="4" id="KW-0547">Nucleotide-binding</keyword>
<evidence type="ECO:0000256" key="3">
    <source>
        <dbReference type="ARBA" id="ARBA00022679"/>
    </source>
</evidence>
<evidence type="ECO:0000256" key="7">
    <source>
        <dbReference type="SAM" id="MobiDB-lite"/>
    </source>
</evidence>
<comment type="caution">
    <text evidence="9">The sequence shown here is derived from an EMBL/GenBank/DDBJ whole genome shotgun (WGS) entry which is preliminary data.</text>
</comment>
<reference evidence="9 10" key="1">
    <citation type="submission" date="2019-06" db="EMBL/GenBank/DDBJ databases">
        <title>Sequencing the genomes of 1000 actinobacteria strains.</title>
        <authorList>
            <person name="Klenk H.-P."/>
        </authorList>
    </citation>
    <scope>NUCLEOTIDE SEQUENCE [LARGE SCALE GENOMIC DNA]</scope>
    <source>
        <strain evidence="9 10">DSM 45043</strain>
    </source>
</reference>
<evidence type="ECO:0000256" key="5">
    <source>
        <dbReference type="ARBA" id="ARBA00022777"/>
    </source>
</evidence>
<dbReference type="InterPro" id="IPR011009">
    <property type="entry name" value="Kinase-like_dom_sf"/>
</dbReference>
<evidence type="ECO:0000256" key="2">
    <source>
        <dbReference type="ARBA" id="ARBA00022527"/>
    </source>
</evidence>
<keyword evidence="3" id="KW-0808">Transferase</keyword>
<proteinExistence type="predicted"/>
<organism evidence="9 10">
    <name type="scientific">Actinomadura hallensis</name>
    <dbReference type="NCBI Taxonomy" id="337895"/>
    <lineage>
        <taxon>Bacteria</taxon>
        <taxon>Bacillati</taxon>
        <taxon>Actinomycetota</taxon>
        <taxon>Actinomycetes</taxon>
        <taxon>Streptosporangiales</taxon>
        <taxon>Thermomonosporaceae</taxon>
        <taxon>Actinomadura</taxon>
    </lineage>
</organism>
<dbReference type="GO" id="GO:0004674">
    <property type="term" value="F:protein serine/threonine kinase activity"/>
    <property type="evidence" value="ECO:0007669"/>
    <property type="project" value="UniProtKB-KW"/>
</dbReference>
<keyword evidence="5 9" id="KW-0418">Kinase</keyword>
<dbReference type="PANTHER" id="PTHR43289">
    <property type="entry name" value="MITOGEN-ACTIVATED PROTEIN KINASE KINASE KINASE 20-RELATED"/>
    <property type="match status" value="1"/>
</dbReference>
<evidence type="ECO:0000256" key="4">
    <source>
        <dbReference type="ARBA" id="ARBA00022741"/>
    </source>
</evidence>
<evidence type="ECO:0000313" key="10">
    <source>
        <dbReference type="Proteomes" id="UP000316706"/>
    </source>
</evidence>
<feature type="domain" description="Protein kinase" evidence="8">
    <location>
        <begin position="11"/>
        <end position="315"/>
    </location>
</feature>
<dbReference type="GO" id="GO:0005524">
    <property type="term" value="F:ATP binding"/>
    <property type="evidence" value="ECO:0007669"/>
    <property type="project" value="UniProtKB-KW"/>
</dbReference>
<dbReference type="Gene3D" id="1.10.510.10">
    <property type="entry name" value="Transferase(Phosphotransferase) domain 1"/>
    <property type="match status" value="1"/>
</dbReference>
<dbReference type="SMART" id="SM00220">
    <property type="entry name" value="S_TKc"/>
    <property type="match status" value="1"/>
</dbReference>
<dbReference type="EMBL" id="VFPO01000001">
    <property type="protein sequence ID" value="TQM69402.1"/>
    <property type="molecule type" value="Genomic_DNA"/>
</dbReference>
<dbReference type="SUPFAM" id="SSF56112">
    <property type="entry name" value="Protein kinase-like (PK-like)"/>
    <property type="match status" value="1"/>
</dbReference>
<evidence type="ECO:0000259" key="8">
    <source>
        <dbReference type="PROSITE" id="PS50011"/>
    </source>
</evidence>
<feature type="region of interest" description="Disordered" evidence="7">
    <location>
        <begin position="163"/>
        <end position="213"/>
    </location>
</feature>
<dbReference type="PROSITE" id="PS50011">
    <property type="entry name" value="PROTEIN_KINASE_DOM"/>
    <property type="match status" value="1"/>
</dbReference>
<dbReference type="Pfam" id="PF00069">
    <property type="entry name" value="Pkinase"/>
    <property type="match status" value="1"/>
</dbReference>
<dbReference type="AlphaFoldDB" id="A0A543IFN6"/>
<dbReference type="EC" id="2.7.11.1" evidence="1"/>
<keyword evidence="6" id="KW-0067">ATP-binding</keyword>
<evidence type="ECO:0000313" key="9">
    <source>
        <dbReference type="EMBL" id="TQM69402.1"/>
    </source>
</evidence>
<name>A0A543IFN6_9ACTN</name>
<keyword evidence="2" id="KW-0723">Serine/threonine-protein kinase</keyword>
<dbReference type="Proteomes" id="UP000316706">
    <property type="component" value="Unassembled WGS sequence"/>
</dbReference>
<sequence>MDPGFRLDGRYRLERRTGRHGQAEVWRAHDELLARPVAVTLASVPRAHRDLRRRLRDAARAAAALDHPGIVTTYDFGEAEDTGGDALVYAVTEFLTGESLAARLGRGLPEPHEALDACAQAADALAAVHACGIAHGDLSPAQVFLTEDGVKLLGLGITGAIAAQDGGAPEPAKTGPAETEPVEIGPGNSGPGESGTAQAGPPGPGAGQAGTVRTGPLQAGLAEAGAGRAEDVRALGRVLAACLPGSVLDGPGPGPLRPGTAGPRAIGEIVRWCEGAEPGGGPAAAEVAEVLRAQLARMPVPAADGAAAGSGSRWRGLRRAVLLGGTGAAVLAVVLAPLAVISASLPDGPRGVVAPPLPSRSARNAPTPEAMPGGGRPAAPAETPGGTVPPAAAPTAGAREAAVRALSRMRRAIDVGMAEGEVGPGFGTELATEVTTLLNEVDGGRPVDLGRRVQRLREALAARGPGDVSPDRAAGLAALLAEVPVHS</sequence>
<protein>
    <recommendedName>
        <fullName evidence="1">non-specific serine/threonine protein kinase</fullName>
        <ecNumber evidence="1">2.7.11.1</ecNumber>
    </recommendedName>
</protein>
<gene>
    <name evidence="9" type="ORF">FHX41_3096</name>
</gene>
<evidence type="ECO:0000256" key="1">
    <source>
        <dbReference type="ARBA" id="ARBA00012513"/>
    </source>
</evidence>
<dbReference type="InterPro" id="IPR000719">
    <property type="entry name" value="Prot_kinase_dom"/>
</dbReference>
<keyword evidence="10" id="KW-1185">Reference proteome</keyword>
<dbReference type="RefSeq" id="WP_185758836.1">
    <property type="nucleotide sequence ID" value="NZ_VFPO01000001.1"/>
</dbReference>
<accession>A0A543IFN6</accession>
<dbReference type="PANTHER" id="PTHR43289:SF6">
    <property type="entry name" value="SERINE_THREONINE-PROTEIN KINASE NEKL-3"/>
    <property type="match status" value="1"/>
</dbReference>
<feature type="compositionally biased region" description="Low complexity" evidence="7">
    <location>
        <begin position="377"/>
        <end position="396"/>
    </location>
</feature>